<gene>
    <name evidence="1" type="ORF">K7C98_09200</name>
</gene>
<organism evidence="1 2">
    <name type="scientific">Nannocystis pusilla</name>
    <dbReference type="NCBI Taxonomy" id="889268"/>
    <lineage>
        <taxon>Bacteria</taxon>
        <taxon>Pseudomonadati</taxon>
        <taxon>Myxococcota</taxon>
        <taxon>Polyangia</taxon>
        <taxon>Nannocystales</taxon>
        <taxon>Nannocystaceae</taxon>
        <taxon>Nannocystis</taxon>
    </lineage>
</organism>
<dbReference type="Proteomes" id="UP001139031">
    <property type="component" value="Unassembled WGS sequence"/>
</dbReference>
<comment type="caution">
    <text evidence="1">The sequence shown here is derived from an EMBL/GenBank/DDBJ whole genome shotgun (WGS) entry which is preliminary data.</text>
</comment>
<dbReference type="InterPro" id="IPR013406">
    <property type="entry name" value="CHP02574_addiction_mod"/>
</dbReference>
<accession>A0ABS7TML9</accession>
<evidence type="ECO:0000313" key="2">
    <source>
        <dbReference type="Proteomes" id="UP001139031"/>
    </source>
</evidence>
<dbReference type="RefSeq" id="WP_224191205.1">
    <property type="nucleotide sequence ID" value="NZ_JAIRAU010000005.1"/>
</dbReference>
<keyword evidence="2" id="KW-1185">Reference proteome</keyword>
<proteinExistence type="predicted"/>
<reference evidence="1" key="1">
    <citation type="submission" date="2021-08" db="EMBL/GenBank/DDBJ databases">
        <authorList>
            <person name="Stevens D.C."/>
        </authorList>
    </citation>
    <scope>NUCLEOTIDE SEQUENCE</scope>
    <source>
        <strain evidence="1">DSM 53165</strain>
    </source>
</reference>
<dbReference type="Pfam" id="PF09720">
    <property type="entry name" value="Unstab_antitox"/>
    <property type="match status" value="1"/>
</dbReference>
<evidence type="ECO:0000313" key="1">
    <source>
        <dbReference type="EMBL" id="MBZ5709435.1"/>
    </source>
</evidence>
<sequence>MDPARILDELLSLPQAERLVITRELFASITSPEYAARILAAALPLPPEQRRAVVDQMLAAFETPLEPTREDKWLAEVERRWHAVETGVEETVEHDEALEFVFGSPHKKAV</sequence>
<protein>
    <submittedName>
        <fullName evidence="1">Addiction module protein</fullName>
    </submittedName>
</protein>
<name>A0ABS7TML9_9BACT</name>
<dbReference type="EMBL" id="JAIRAU010000005">
    <property type="protein sequence ID" value="MBZ5709435.1"/>
    <property type="molecule type" value="Genomic_DNA"/>
</dbReference>